<accession>A0AC34FXH5</accession>
<protein>
    <submittedName>
        <fullName evidence="2">RING-type domain-containing protein</fullName>
    </submittedName>
</protein>
<evidence type="ECO:0000313" key="1">
    <source>
        <dbReference type="Proteomes" id="UP000887579"/>
    </source>
</evidence>
<sequence length="181" mass="21126">MEPEKWCLLGLQESLHTIDAAQKHLEKNPSSSRIFVDVKKNIIDIFRGLSERVSEHFNLQHAKLKKINDVIDNKKEMSPEIKLFARNKNLEMEIHQLRTSKQHDEEQITGYQEDLKKLEDQVKLLSADAAHTKCERCKHKPRDVLFLPCRHFIVCEECSKDIDDHCLYCGAKIDESLVAEY</sequence>
<dbReference type="WBParaSite" id="ES5_v2.g21824.t1">
    <property type="protein sequence ID" value="ES5_v2.g21824.t1"/>
    <property type="gene ID" value="ES5_v2.g21824"/>
</dbReference>
<organism evidence="1 2">
    <name type="scientific">Panagrolaimus sp. ES5</name>
    <dbReference type="NCBI Taxonomy" id="591445"/>
    <lineage>
        <taxon>Eukaryota</taxon>
        <taxon>Metazoa</taxon>
        <taxon>Ecdysozoa</taxon>
        <taxon>Nematoda</taxon>
        <taxon>Chromadorea</taxon>
        <taxon>Rhabditida</taxon>
        <taxon>Tylenchina</taxon>
        <taxon>Panagrolaimomorpha</taxon>
        <taxon>Panagrolaimoidea</taxon>
        <taxon>Panagrolaimidae</taxon>
        <taxon>Panagrolaimus</taxon>
    </lineage>
</organism>
<reference evidence="2" key="1">
    <citation type="submission" date="2022-11" db="UniProtKB">
        <authorList>
            <consortium name="WormBaseParasite"/>
        </authorList>
    </citation>
    <scope>IDENTIFICATION</scope>
</reference>
<dbReference type="Proteomes" id="UP000887579">
    <property type="component" value="Unplaced"/>
</dbReference>
<evidence type="ECO:0000313" key="2">
    <source>
        <dbReference type="WBParaSite" id="ES5_v2.g21824.t1"/>
    </source>
</evidence>
<proteinExistence type="predicted"/>
<name>A0AC34FXH5_9BILA</name>